<dbReference type="Gene3D" id="1.20.140.70">
    <property type="entry name" value="Oligopeptidase f, N-terminal domain"/>
    <property type="match status" value="1"/>
</dbReference>
<keyword evidence="7" id="KW-0472">Membrane</keyword>
<keyword evidence="2 6" id="KW-0479">Metal-binding</keyword>
<accession>A0A855X976</accession>
<proteinExistence type="inferred from homology"/>
<sequence>MLCIGDGNPYIGLQLRSVIETRRCGEYVMNDRVIVRVIAVSAAVFAVAVSTVFAQPKALPRRADIDAKYKWKVEDLFPSDEAWEKGYASLSQGLNRLDEFEGKLGTSADLLARCLAVRDSLQLVTDNLGLYASMKLDEDNRVNAAQERSDRISTLSAKLSSAASFIEPEILTIDSKVLDSFVKVSPALAAYQFYLSGLERTKAHILPEGEEALLALARPVTRAPGRIFGMVDDADLAFGTIKDESGQEVVLSKERYFGYRTSSDRRVREDAFNVFYKAYVPYMNTLGATLGSSVKADYFYAQVRKYPTCLEMSLDRNNIPVSVYHALIDAAHANLAPLHKLAALRKKILGVDTLHAWDLSAPLVKDRQQNYAYEDAVKMVVQGLAPLGKTYQADLQKGFESGWVDVYETEGKGSGAYQTGTYSSHPYVLLNYAGTLEWVFTVAHEMGHAMNDYYITRHEPFQYSGQSLFTAEVASTCNEAVLMKYMLSRAKTKEEKLVFLNYYIDQIVMTFYRQIMLAEFELTIHERVESGGALSADFFRTSIRDIFQKYWGPELVVDSLYELDGLRIPHFYGQYYVYQYATCYAAAQMLSERLMAKEKGIQETYMHFLSVGSSKYPVDILKDAGVDMTTPEPVAGTIRLFGTLVDQMEALLAEK</sequence>
<dbReference type="Pfam" id="PF08439">
    <property type="entry name" value="Peptidase_M3_N"/>
    <property type="match status" value="1"/>
</dbReference>
<dbReference type="InterPro" id="IPR045090">
    <property type="entry name" value="Pept_M3A_M3B"/>
</dbReference>
<keyword evidence="5 6" id="KW-0482">Metalloprotease</keyword>
<dbReference type="SUPFAM" id="SSF55486">
    <property type="entry name" value="Metalloproteases ('zincins'), catalytic domain"/>
    <property type="match status" value="1"/>
</dbReference>
<dbReference type="EMBL" id="PQAP01000042">
    <property type="protein sequence ID" value="PWB74041.1"/>
    <property type="molecule type" value="Genomic_DNA"/>
</dbReference>
<keyword evidence="7" id="KW-1133">Transmembrane helix</keyword>
<keyword evidence="1 6" id="KW-0645">Protease</keyword>
<dbReference type="GO" id="GO:0004222">
    <property type="term" value="F:metalloendopeptidase activity"/>
    <property type="evidence" value="ECO:0007669"/>
    <property type="project" value="UniProtKB-UniRule"/>
</dbReference>
<dbReference type="InterPro" id="IPR001567">
    <property type="entry name" value="Pept_M3A_M3B_dom"/>
</dbReference>
<evidence type="ECO:0000256" key="1">
    <source>
        <dbReference type="ARBA" id="ARBA00022670"/>
    </source>
</evidence>
<name>A0A855X976_9BACT</name>
<dbReference type="PANTHER" id="PTHR11804:SF84">
    <property type="entry name" value="SACCHAROLYSIN"/>
    <property type="match status" value="1"/>
</dbReference>
<organism evidence="10 11">
    <name type="scientific">candidate division GN15 bacterium</name>
    <dbReference type="NCBI Taxonomy" id="2072418"/>
    <lineage>
        <taxon>Bacteria</taxon>
        <taxon>candidate division GN15</taxon>
    </lineage>
</organism>
<dbReference type="InterPro" id="IPR042088">
    <property type="entry name" value="OligoPept_F_C"/>
</dbReference>
<dbReference type="EC" id="3.4.24.-" evidence="6"/>
<dbReference type="InterPro" id="IPR004438">
    <property type="entry name" value="Peptidase_M3B"/>
</dbReference>
<dbReference type="CDD" id="cd09608">
    <property type="entry name" value="M3B_PepF"/>
    <property type="match status" value="1"/>
</dbReference>
<dbReference type="GO" id="GO:0006518">
    <property type="term" value="P:peptide metabolic process"/>
    <property type="evidence" value="ECO:0007669"/>
    <property type="project" value="TreeGrafter"/>
</dbReference>
<dbReference type="Gene3D" id="1.10.287.830">
    <property type="entry name" value="putative peptidase helix hairpin domain like"/>
    <property type="match status" value="1"/>
</dbReference>
<evidence type="ECO:0000256" key="3">
    <source>
        <dbReference type="ARBA" id="ARBA00022801"/>
    </source>
</evidence>
<dbReference type="Gene3D" id="1.10.1370.20">
    <property type="entry name" value="Oligoendopeptidase f, C-terminal domain"/>
    <property type="match status" value="1"/>
</dbReference>
<evidence type="ECO:0000256" key="5">
    <source>
        <dbReference type="ARBA" id="ARBA00023049"/>
    </source>
</evidence>
<dbReference type="PANTHER" id="PTHR11804">
    <property type="entry name" value="PROTEASE M3 THIMET OLIGOPEPTIDASE-RELATED"/>
    <property type="match status" value="1"/>
</dbReference>
<evidence type="ECO:0000256" key="4">
    <source>
        <dbReference type="ARBA" id="ARBA00022833"/>
    </source>
</evidence>
<gene>
    <name evidence="10" type="primary">pepF</name>
    <name evidence="10" type="ORF">C3F09_04540</name>
</gene>
<evidence type="ECO:0000313" key="10">
    <source>
        <dbReference type="EMBL" id="PWB74041.1"/>
    </source>
</evidence>
<reference evidence="10 11" key="1">
    <citation type="journal article" date="2018" name="ISME J.">
        <title>A methanotrophic archaeon couples anaerobic oxidation of methane to Fe(III) reduction.</title>
        <authorList>
            <person name="Cai C."/>
            <person name="Leu A.O."/>
            <person name="Xie G.J."/>
            <person name="Guo J."/>
            <person name="Feng Y."/>
            <person name="Zhao J.X."/>
            <person name="Tyson G.W."/>
            <person name="Yuan Z."/>
            <person name="Hu S."/>
        </authorList>
    </citation>
    <scope>NUCLEOTIDE SEQUENCE [LARGE SCALE GENOMIC DNA]</scope>
    <source>
        <strain evidence="10">FeB_12</strain>
    </source>
</reference>
<dbReference type="InterPro" id="IPR013647">
    <property type="entry name" value="OligopepF_N_dom"/>
</dbReference>
<dbReference type="AlphaFoldDB" id="A0A855X976"/>
<evidence type="ECO:0000259" key="9">
    <source>
        <dbReference type="Pfam" id="PF08439"/>
    </source>
</evidence>
<dbReference type="Pfam" id="PF01432">
    <property type="entry name" value="Peptidase_M3"/>
    <property type="match status" value="1"/>
</dbReference>
<feature type="transmembrane region" description="Helical" evidence="7">
    <location>
        <begin position="33"/>
        <end position="54"/>
    </location>
</feature>
<comment type="similarity">
    <text evidence="6">Belongs to the peptidase M3B family.</text>
</comment>
<evidence type="ECO:0000256" key="2">
    <source>
        <dbReference type="ARBA" id="ARBA00022723"/>
    </source>
</evidence>
<evidence type="ECO:0000256" key="7">
    <source>
        <dbReference type="SAM" id="Phobius"/>
    </source>
</evidence>
<comment type="cofactor">
    <cofactor evidence="6">
        <name>Zn(2+)</name>
        <dbReference type="ChEBI" id="CHEBI:29105"/>
    </cofactor>
    <text evidence="6">Binds 1 zinc ion.</text>
</comment>
<keyword evidence="3 6" id="KW-0378">Hydrolase</keyword>
<keyword evidence="7" id="KW-0812">Transmembrane</keyword>
<comment type="function">
    <text evidence="6">Has oligopeptidase activity and degrades a variety of small bioactive peptides.</text>
</comment>
<dbReference type="GO" id="GO:0006508">
    <property type="term" value="P:proteolysis"/>
    <property type="evidence" value="ECO:0007669"/>
    <property type="project" value="UniProtKB-KW"/>
</dbReference>
<dbReference type="GO" id="GO:0046872">
    <property type="term" value="F:metal ion binding"/>
    <property type="evidence" value="ECO:0007669"/>
    <property type="project" value="UniProtKB-UniRule"/>
</dbReference>
<keyword evidence="4 6" id="KW-0862">Zinc</keyword>
<feature type="domain" description="Oligopeptidase F N-terminal" evidence="9">
    <location>
        <begin position="169"/>
        <end position="238"/>
    </location>
</feature>
<comment type="caution">
    <text evidence="10">The sequence shown here is derived from an EMBL/GenBank/DDBJ whole genome shotgun (WGS) entry which is preliminary data.</text>
</comment>
<evidence type="ECO:0000259" key="8">
    <source>
        <dbReference type="Pfam" id="PF01432"/>
    </source>
</evidence>
<evidence type="ECO:0000256" key="6">
    <source>
        <dbReference type="RuleBase" id="RU368091"/>
    </source>
</evidence>
<evidence type="ECO:0000313" key="11">
    <source>
        <dbReference type="Proteomes" id="UP000250918"/>
    </source>
</evidence>
<dbReference type="Proteomes" id="UP000250918">
    <property type="component" value="Unassembled WGS sequence"/>
</dbReference>
<protein>
    <recommendedName>
        <fullName evidence="6">Oligopeptidase F</fullName>
        <ecNumber evidence="6">3.4.24.-</ecNumber>
    </recommendedName>
</protein>
<feature type="domain" description="Peptidase M3A/M3B catalytic" evidence="8">
    <location>
        <begin position="261"/>
        <end position="636"/>
    </location>
</feature>
<dbReference type="NCBIfam" id="TIGR00181">
    <property type="entry name" value="pepF"/>
    <property type="match status" value="1"/>
</dbReference>